<dbReference type="PIRSF" id="PIRSF018266">
    <property type="entry name" value="FecR"/>
    <property type="match status" value="1"/>
</dbReference>
<protein>
    <submittedName>
        <fullName evidence="3">FecR domain-containing protein</fullName>
    </submittedName>
</protein>
<name>A0ABW8F223_9BURK</name>
<evidence type="ECO:0000313" key="3">
    <source>
        <dbReference type="EMBL" id="MFJ3047293.1"/>
    </source>
</evidence>
<gene>
    <name evidence="3" type="ORF">ACIPEN_15805</name>
</gene>
<dbReference type="Proteomes" id="UP001617427">
    <property type="component" value="Unassembled WGS sequence"/>
</dbReference>
<dbReference type="PANTHER" id="PTHR30273">
    <property type="entry name" value="PERIPLASMIC SIGNAL SENSOR AND SIGMA FACTOR ACTIVATOR FECR-RELATED"/>
    <property type="match status" value="1"/>
</dbReference>
<evidence type="ECO:0000313" key="4">
    <source>
        <dbReference type="Proteomes" id="UP001617427"/>
    </source>
</evidence>
<dbReference type="Pfam" id="PF04773">
    <property type="entry name" value="FecR"/>
    <property type="match status" value="1"/>
</dbReference>
<dbReference type="PANTHER" id="PTHR30273:SF2">
    <property type="entry name" value="PROTEIN FECR"/>
    <property type="match status" value="1"/>
</dbReference>
<feature type="domain" description="FecR N-terminal" evidence="2">
    <location>
        <begin position="22"/>
        <end position="63"/>
    </location>
</feature>
<comment type="caution">
    <text evidence="3">The sequence shown here is derived from an EMBL/GenBank/DDBJ whole genome shotgun (WGS) entry which is preliminary data.</text>
</comment>
<organism evidence="3 4">
    <name type="scientific">Herbaspirillum chlorophenolicum</name>
    <dbReference type="NCBI Taxonomy" id="211589"/>
    <lineage>
        <taxon>Bacteria</taxon>
        <taxon>Pseudomonadati</taxon>
        <taxon>Pseudomonadota</taxon>
        <taxon>Betaproteobacteria</taxon>
        <taxon>Burkholderiales</taxon>
        <taxon>Oxalobacteraceae</taxon>
        <taxon>Herbaspirillum</taxon>
    </lineage>
</organism>
<dbReference type="Gene3D" id="2.60.120.1440">
    <property type="match status" value="1"/>
</dbReference>
<keyword evidence="4" id="KW-1185">Reference proteome</keyword>
<feature type="domain" description="FecR protein" evidence="1">
    <location>
        <begin position="124"/>
        <end position="217"/>
    </location>
</feature>
<dbReference type="Pfam" id="PF16220">
    <property type="entry name" value="DUF4880"/>
    <property type="match status" value="1"/>
</dbReference>
<evidence type="ECO:0000259" key="2">
    <source>
        <dbReference type="Pfam" id="PF16220"/>
    </source>
</evidence>
<sequence length="339" mass="37067">MSASSWYQHTPDAATLPQHVAERALEWLVELQAQPVPPQTIAAWTRWRGEHADHERAWQRIESVRGRLQPLASPLNSAVAQAALAPRGSPHRRQIIKGLAVAVFAGGTAWGVAQYTPWREWNADYRTAVGERRTLTLADGTQLMLNTGSAVNVGFSPAERRIRLIAGEILATTAKDAASRPFMIETVHGTAQALGTRYTVRQMADATEVRVFEGAVRIAPRHDAAGSLVVQAGEQARFSATGIHAAGRADAALIGWTDGFIIARSMRLDDFIAELGRYSRDTLACDPAIADLRVSGSFPLDDIDKVIETLASTLDVQADTRHRFWGGRRIRMSPLPQRG</sequence>
<dbReference type="InterPro" id="IPR012373">
    <property type="entry name" value="Ferrdict_sens_TM"/>
</dbReference>
<evidence type="ECO:0000259" key="1">
    <source>
        <dbReference type="Pfam" id="PF04773"/>
    </source>
</evidence>
<dbReference type="EMBL" id="JBIUZV010000009">
    <property type="protein sequence ID" value="MFJ3047293.1"/>
    <property type="molecule type" value="Genomic_DNA"/>
</dbReference>
<proteinExistence type="predicted"/>
<dbReference type="InterPro" id="IPR006860">
    <property type="entry name" value="FecR"/>
</dbReference>
<accession>A0ABW8F223</accession>
<reference evidence="3 4" key="1">
    <citation type="submission" date="2024-10" db="EMBL/GenBank/DDBJ databases">
        <title>The Natural Products Discovery Center: Release of the First 8490 Sequenced Strains for Exploring Actinobacteria Biosynthetic Diversity.</title>
        <authorList>
            <person name="Kalkreuter E."/>
            <person name="Kautsar S.A."/>
            <person name="Yang D."/>
            <person name="Bader C.D."/>
            <person name="Teijaro C.N."/>
            <person name="Fluegel L."/>
            <person name="Davis C.M."/>
            <person name="Simpson J.R."/>
            <person name="Lauterbach L."/>
            <person name="Steele A.D."/>
            <person name="Gui C."/>
            <person name="Meng S."/>
            <person name="Li G."/>
            <person name="Viehrig K."/>
            <person name="Ye F."/>
            <person name="Su P."/>
            <person name="Kiefer A.F."/>
            <person name="Nichols A."/>
            <person name="Cepeda A.J."/>
            <person name="Yan W."/>
            <person name="Fan B."/>
            <person name="Jiang Y."/>
            <person name="Adhikari A."/>
            <person name="Zheng C.-J."/>
            <person name="Schuster L."/>
            <person name="Cowan T.M."/>
            <person name="Smanski M.J."/>
            <person name="Chevrette M.G."/>
            <person name="De Carvalho L.P.S."/>
            <person name="Shen B."/>
        </authorList>
    </citation>
    <scope>NUCLEOTIDE SEQUENCE [LARGE SCALE GENOMIC DNA]</scope>
    <source>
        <strain evidence="3 4">NPDC087045</strain>
    </source>
</reference>
<dbReference type="RefSeq" id="WP_402701855.1">
    <property type="nucleotide sequence ID" value="NZ_JBIUZV010000009.1"/>
</dbReference>
<dbReference type="InterPro" id="IPR032623">
    <property type="entry name" value="FecR_N"/>
</dbReference>